<dbReference type="GO" id="GO:0005794">
    <property type="term" value="C:Golgi apparatus"/>
    <property type="evidence" value="ECO:0007669"/>
    <property type="project" value="UniProtKB-SubCell"/>
</dbReference>
<dbReference type="Proteomes" id="UP001213623">
    <property type="component" value="Chromosome 3"/>
</dbReference>
<reference evidence="7" key="1">
    <citation type="submission" date="2023-03" db="EMBL/GenBank/DDBJ databases">
        <title>Mating type loci evolution in Malassezia.</title>
        <authorList>
            <person name="Coelho M.A."/>
        </authorList>
    </citation>
    <scope>NUCLEOTIDE SEQUENCE</scope>
    <source>
        <strain evidence="7">CBS 9557</strain>
    </source>
</reference>
<dbReference type="EMBL" id="CP119894">
    <property type="protein sequence ID" value="WFD26687.1"/>
    <property type="molecule type" value="Genomic_DNA"/>
</dbReference>
<keyword evidence="2" id="KW-0333">Golgi apparatus</keyword>
<dbReference type="Pfam" id="PF10375">
    <property type="entry name" value="GRAB"/>
    <property type="match status" value="1"/>
</dbReference>
<dbReference type="AlphaFoldDB" id="A0AAF0ER16"/>
<evidence type="ECO:0000256" key="4">
    <source>
        <dbReference type="SAM" id="Coils"/>
    </source>
</evidence>
<feature type="region of interest" description="Disordered" evidence="5">
    <location>
        <begin position="395"/>
        <end position="421"/>
    </location>
</feature>
<evidence type="ECO:0000313" key="7">
    <source>
        <dbReference type="EMBL" id="WFD26687.1"/>
    </source>
</evidence>
<dbReference type="GO" id="GO:0006888">
    <property type="term" value="P:endoplasmic reticulum to Golgi vesicle-mediated transport"/>
    <property type="evidence" value="ECO:0007669"/>
    <property type="project" value="TreeGrafter"/>
</dbReference>
<dbReference type="GO" id="GO:0007030">
    <property type="term" value="P:Golgi organization"/>
    <property type="evidence" value="ECO:0007669"/>
    <property type="project" value="TreeGrafter"/>
</dbReference>
<keyword evidence="8" id="KW-1185">Reference proteome</keyword>
<evidence type="ECO:0000256" key="1">
    <source>
        <dbReference type="ARBA" id="ARBA00004555"/>
    </source>
</evidence>
<sequence length="441" mass="50272">MGLSALLEELHMQDENALRDEFMRLQDERDSYEEQYRALLSKVSQMRTTLGERLQQDAEELDRREQQIERLTGQVGELEATTAALQQELGEAQEEAAKLASETDQLRQKLNQPPPEDHAAVFESLKERHKSLQGMLDANQMELQRWKSALLEERAGKQDLEKRQQQLKQALTEAEEREHRAQAVAEQEKQVAKQLQQALEELQYGQENDHQRMVDEMQQKAEVAESELENYKLRIEQMETRMEEANQAVERCGSLEQEVREKNLLIGKLRHEAVILNEHLTGALNRLRRDSADEQIDRRLMSNLILQFLGVPRADARRYEILRLMASILQWNDAEREKAGLQRQGERSTGYSFLGLRGLLSSQSSQPSQPEEKTGDESVTNLFVEFLLSEVERAKANSGAGQDGSSTEVPSSEDPQEAPATFDLHSLAQLDGAARVASDKS</sequence>
<accession>A0AAF0ER16</accession>
<feature type="region of interest" description="Disordered" evidence="5">
    <location>
        <begin position="97"/>
        <end position="116"/>
    </location>
</feature>
<evidence type="ECO:0000259" key="6">
    <source>
        <dbReference type="PROSITE" id="PS50913"/>
    </source>
</evidence>
<keyword evidence="3 4" id="KW-0175">Coiled coil</keyword>
<dbReference type="PROSITE" id="PS50913">
    <property type="entry name" value="GRIP"/>
    <property type="match status" value="1"/>
</dbReference>
<feature type="domain" description="GRIP" evidence="6">
    <location>
        <begin position="291"/>
        <end position="342"/>
    </location>
</feature>
<feature type="compositionally biased region" description="Polar residues" evidence="5">
    <location>
        <begin position="399"/>
        <end position="410"/>
    </location>
</feature>
<gene>
    <name evidence="7" type="ORF">MNAN1_001672</name>
</gene>
<feature type="coiled-coil region" evidence="4">
    <location>
        <begin position="150"/>
        <end position="255"/>
    </location>
</feature>
<dbReference type="PANTHER" id="PTHR18921">
    <property type="entry name" value="MYOSIN HEAVY CHAIN - RELATED"/>
    <property type="match status" value="1"/>
</dbReference>
<dbReference type="InterPro" id="IPR019459">
    <property type="entry name" value="GRAB"/>
</dbReference>
<dbReference type="InterPro" id="IPR000237">
    <property type="entry name" value="GRIP_dom"/>
</dbReference>
<evidence type="ECO:0000256" key="5">
    <source>
        <dbReference type="SAM" id="MobiDB-lite"/>
    </source>
</evidence>
<evidence type="ECO:0000256" key="3">
    <source>
        <dbReference type="ARBA" id="ARBA00023054"/>
    </source>
</evidence>
<comment type="subcellular location">
    <subcellularLocation>
        <location evidence="1">Golgi apparatus</location>
    </subcellularLocation>
</comment>
<evidence type="ECO:0000256" key="2">
    <source>
        <dbReference type="ARBA" id="ARBA00023034"/>
    </source>
</evidence>
<proteinExistence type="predicted"/>
<dbReference type="PANTHER" id="PTHR18921:SF2">
    <property type="entry name" value="THYROID RECEPTOR-INTERACTING PROTEIN 11"/>
    <property type="match status" value="1"/>
</dbReference>
<protein>
    <recommendedName>
        <fullName evidence="6">GRIP domain-containing protein</fullName>
    </recommendedName>
</protein>
<dbReference type="GO" id="GO:0031267">
    <property type="term" value="F:small GTPase binding"/>
    <property type="evidence" value="ECO:0007669"/>
    <property type="project" value="TreeGrafter"/>
</dbReference>
<organism evidence="7 8">
    <name type="scientific">Malassezia nana</name>
    <dbReference type="NCBI Taxonomy" id="180528"/>
    <lineage>
        <taxon>Eukaryota</taxon>
        <taxon>Fungi</taxon>
        <taxon>Dikarya</taxon>
        <taxon>Basidiomycota</taxon>
        <taxon>Ustilaginomycotina</taxon>
        <taxon>Malasseziomycetes</taxon>
        <taxon>Malasseziales</taxon>
        <taxon>Malasseziaceae</taxon>
        <taxon>Malassezia</taxon>
    </lineage>
</organism>
<evidence type="ECO:0000313" key="8">
    <source>
        <dbReference type="Proteomes" id="UP001213623"/>
    </source>
</evidence>
<name>A0AAF0ER16_9BASI</name>